<dbReference type="Proteomes" id="UP000828048">
    <property type="component" value="Chromosome 5"/>
</dbReference>
<evidence type="ECO:0000313" key="2">
    <source>
        <dbReference type="Proteomes" id="UP000828048"/>
    </source>
</evidence>
<name>A0ACB7XZS0_9ERIC</name>
<evidence type="ECO:0000313" key="1">
    <source>
        <dbReference type="EMBL" id="KAH7846517.1"/>
    </source>
</evidence>
<organism evidence="1 2">
    <name type="scientific">Vaccinium darrowii</name>
    <dbReference type="NCBI Taxonomy" id="229202"/>
    <lineage>
        <taxon>Eukaryota</taxon>
        <taxon>Viridiplantae</taxon>
        <taxon>Streptophyta</taxon>
        <taxon>Embryophyta</taxon>
        <taxon>Tracheophyta</taxon>
        <taxon>Spermatophyta</taxon>
        <taxon>Magnoliopsida</taxon>
        <taxon>eudicotyledons</taxon>
        <taxon>Gunneridae</taxon>
        <taxon>Pentapetalae</taxon>
        <taxon>asterids</taxon>
        <taxon>Ericales</taxon>
        <taxon>Ericaceae</taxon>
        <taxon>Vaccinioideae</taxon>
        <taxon>Vaccinieae</taxon>
        <taxon>Vaccinium</taxon>
    </lineage>
</organism>
<gene>
    <name evidence="1" type="ORF">Vadar_014883</name>
</gene>
<comment type="caution">
    <text evidence="1">The sequence shown here is derived from an EMBL/GenBank/DDBJ whole genome shotgun (WGS) entry which is preliminary data.</text>
</comment>
<reference evidence="1 2" key="1">
    <citation type="journal article" date="2021" name="Hortic Res">
        <title>High-quality reference genome and annotation aids understanding of berry development for evergreen blueberry (Vaccinium darrowii).</title>
        <authorList>
            <person name="Yu J."/>
            <person name="Hulse-Kemp A.M."/>
            <person name="Babiker E."/>
            <person name="Staton M."/>
        </authorList>
    </citation>
    <scope>NUCLEOTIDE SEQUENCE [LARGE SCALE GENOMIC DNA]</scope>
    <source>
        <strain evidence="2">cv. NJ 8807/NJ 8810</strain>
        <tissue evidence="1">Young leaf</tissue>
    </source>
</reference>
<accession>A0ACB7XZS0</accession>
<protein>
    <submittedName>
        <fullName evidence="1">Uncharacterized protein</fullName>
    </submittedName>
</protein>
<proteinExistence type="predicted"/>
<dbReference type="EMBL" id="CM037155">
    <property type="protein sequence ID" value="KAH7846517.1"/>
    <property type="molecule type" value="Genomic_DNA"/>
</dbReference>
<keyword evidence="2" id="KW-1185">Reference proteome</keyword>
<sequence length="286" mass="32682">MATKKLIAICQSGGEFETNLEGVLSYNGGKAYALDIDQQMQLSDFKQELAETFHCSVDGMLIKFFLPGNKKALITISKDKNFKCMVNLFGDSDQVELFMTADGVVAQNVSAIGMVVKDEDALYGLRLLTKDYPYAKDRLKIWSAIETWVHNYCRFYYKDDEYIQADLELQTWWKELREEGHGNKNDEPWWPKMQTLQDLIDTCTSIIWVGSALHAAFNFGQYAYAGYCQNRPTLSSQFMPELGSSEYKELKENPEKAFLETKTAQLQTLLGISLIEILSRHSSYEV</sequence>